<dbReference type="PRINTS" id="PR00080">
    <property type="entry name" value="SDRFAMILY"/>
</dbReference>
<proteinExistence type="inferred from homology"/>
<keyword evidence="2" id="KW-0560">Oxidoreductase</keyword>
<accession>A0A7I7Z198</accession>
<dbReference type="PANTHER" id="PTHR24321:SF14">
    <property type="entry name" value="SHORT-CHAIN TYPE DEHYDROGENASE_REDUCTASE BLR2146-RELATED"/>
    <property type="match status" value="1"/>
</dbReference>
<evidence type="ECO:0000313" key="3">
    <source>
        <dbReference type="EMBL" id="BBZ47945.1"/>
    </source>
</evidence>
<dbReference type="PANTHER" id="PTHR24321">
    <property type="entry name" value="DEHYDROGENASES, SHORT CHAIN"/>
    <property type="match status" value="1"/>
</dbReference>
<dbReference type="EMBL" id="AP022614">
    <property type="protein sequence ID" value="BBZ47945.1"/>
    <property type="molecule type" value="Genomic_DNA"/>
</dbReference>
<protein>
    <submittedName>
        <fullName evidence="3">3-oxoacyl-ACP reductase</fullName>
    </submittedName>
</protein>
<dbReference type="SUPFAM" id="SSF51735">
    <property type="entry name" value="NAD(P)-binding Rossmann-fold domains"/>
    <property type="match status" value="1"/>
</dbReference>
<dbReference type="InterPro" id="IPR002347">
    <property type="entry name" value="SDR_fam"/>
</dbReference>
<dbReference type="CDD" id="cd05233">
    <property type="entry name" value="SDR_c"/>
    <property type="match status" value="1"/>
</dbReference>
<dbReference type="AlphaFoldDB" id="A0A7I7Z198"/>
<evidence type="ECO:0000256" key="1">
    <source>
        <dbReference type="ARBA" id="ARBA00006484"/>
    </source>
</evidence>
<keyword evidence="4" id="KW-1185">Reference proteome</keyword>
<dbReference type="GO" id="GO:0016491">
    <property type="term" value="F:oxidoreductase activity"/>
    <property type="evidence" value="ECO:0007669"/>
    <property type="project" value="UniProtKB-KW"/>
</dbReference>
<dbReference type="Pfam" id="PF13561">
    <property type="entry name" value="adh_short_C2"/>
    <property type="match status" value="1"/>
</dbReference>
<comment type="similarity">
    <text evidence="1">Belongs to the short-chain dehydrogenases/reductases (SDR) family.</text>
</comment>
<organism evidence="3 4">
    <name type="scientific">Mycobacterium parmense</name>
    <dbReference type="NCBI Taxonomy" id="185642"/>
    <lineage>
        <taxon>Bacteria</taxon>
        <taxon>Bacillati</taxon>
        <taxon>Actinomycetota</taxon>
        <taxon>Actinomycetes</taxon>
        <taxon>Mycobacteriales</taxon>
        <taxon>Mycobacteriaceae</taxon>
        <taxon>Mycobacterium</taxon>
        <taxon>Mycobacterium simiae complex</taxon>
    </lineage>
</organism>
<gene>
    <name evidence="3" type="ORF">MPRM_52260</name>
</gene>
<evidence type="ECO:0000313" key="4">
    <source>
        <dbReference type="Proteomes" id="UP000467105"/>
    </source>
</evidence>
<reference evidence="3 4" key="1">
    <citation type="journal article" date="2019" name="Emerg. Microbes Infect.">
        <title>Comprehensive subspecies identification of 175 nontuberculous mycobacteria species based on 7547 genomic profiles.</title>
        <authorList>
            <person name="Matsumoto Y."/>
            <person name="Kinjo T."/>
            <person name="Motooka D."/>
            <person name="Nabeya D."/>
            <person name="Jung N."/>
            <person name="Uechi K."/>
            <person name="Horii T."/>
            <person name="Iida T."/>
            <person name="Fujita J."/>
            <person name="Nakamura S."/>
        </authorList>
    </citation>
    <scope>NUCLEOTIDE SEQUENCE [LARGE SCALE GENOMIC DNA]</scope>
    <source>
        <strain evidence="3 4">JCM 14742</strain>
    </source>
</reference>
<sequence>MTASGIGIERFRGRVAIVTGGTTGIGRGIVERLVSEGASVVTCARHAPEAALPDGATFVPADITDEESISGVIDAAVDRYGRLDVVVANAGGANIGPWPDEPVEQWRELVDINLHGTMLTCRTAWPHLVSTKGNIVVISSLSAWMGVGAHELERMDGFQPSAAYQASKAGIEGLAKHLAGRGGEHGLRVNVVRPGRILTDKWQGLLGVDGLFWSHYRNIQLLKRHGRAEDVAAAVAFLASDEAAFITAAVLDVDGGAVAKL</sequence>
<dbReference type="PRINTS" id="PR00081">
    <property type="entry name" value="GDHRDH"/>
</dbReference>
<dbReference type="FunFam" id="3.40.50.720:FF:000084">
    <property type="entry name" value="Short-chain dehydrogenase reductase"/>
    <property type="match status" value="1"/>
</dbReference>
<evidence type="ECO:0000256" key="2">
    <source>
        <dbReference type="ARBA" id="ARBA00023002"/>
    </source>
</evidence>
<name>A0A7I7Z198_9MYCO</name>
<dbReference type="RefSeq" id="WP_264050658.1">
    <property type="nucleotide sequence ID" value="NZ_JACKUX010000019.1"/>
</dbReference>
<dbReference type="Proteomes" id="UP000467105">
    <property type="component" value="Chromosome"/>
</dbReference>
<dbReference type="InterPro" id="IPR036291">
    <property type="entry name" value="NAD(P)-bd_dom_sf"/>
</dbReference>
<dbReference type="Gene3D" id="3.40.50.720">
    <property type="entry name" value="NAD(P)-binding Rossmann-like Domain"/>
    <property type="match status" value="1"/>
</dbReference>